<reference evidence="2 3" key="1">
    <citation type="journal article" date="2015" name="Fungal Genet. Biol.">
        <title>Evolution of novel wood decay mechanisms in Agaricales revealed by the genome sequences of Fistulina hepatica and Cylindrobasidium torrendii.</title>
        <authorList>
            <person name="Floudas D."/>
            <person name="Held B.W."/>
            <person name="Riley R."/>
            <person name="Nagy L.G."/>
            <person name="Koehler G."/>
            <person name="Ransdell A.S."/>
            <person name="Younus H."/>
            <person name="Chow J."/>
            <person name="Chiniquy J."/>
            <person name="Lipzen A."/>
            <person name="Tritt A."/>
            <person name="Sun H."/>
            <person name="Haridas S."/>
            <person name="LaButti K."/>
            <person name="Ohm R.A."/>
            <person name="Kues U."/>
            <person name="Blanchette R.A."/>
            <person name="Grigoriev I.V."/>
            <person name="Minto R.E."/>
            <person name="Hibbett D.S."/>
        </authorList>
    </citation>
    <scope>NUCLEOTIDE SEQUENCE [LARGE SCALE GENOMIC DNA]</scope>
    <source>
        <strain evidence="2 3">FP15055 ss-10</strain>
    </source>
</reference>
<organism evidence="2 3">
    <name type="scientific">Cylindrobasidium torrendii FP15055 ss-10</name>
    <dbReference type="NCBI Taxonomy" id="1314674"/>
    <lineage>
        <taxon>Eukaryota</taxon>
        <taxon>Fungi</taxon>
        <taxon>Dikarya</taxon>
        <taxon>Basidiomycota</taxon>
        <taxon>Agaricomycotina</taxon>
        <taxon>Agaricomycetes</taxon>
        <taxon>Agaricomycetidae</taxon>
        <taxon>Agaricales</taxon>
        <taxon>Marasmiineae</taxon>
        <taxon>Physalacriaceae</taxon>
        <taxon>Cylindrobasidium</taxon>
    </lineage>
</organism>
<evidence type="ECO:0000313" key="2">
    <source>
        <dbReference type="EMBL" id="KIY61434.1"/>
    </source>
</evidence>
<accession>A0A0D7AUA5</accession>
<gene>
    <name evidence="2" type="ORF">CYLTODRAFT_415441</name>
</gene>
<keyword evidence="1" id="KW-0812">Transmembrane</keyword>
<feature type="transmembrane region" description="Helical" evidence="1">
    <location>
        <begin position="440"/>
        <end position="462"/>
    </location>
</feature>
<dbReference type="AlphaFoldDB" id="A0A0D7AUA5"/>
<keyword evidence="1" id="KW-0472">Membrane</keyword>
<keyword evidence="3" id="KW-1185">Reference proteome</keyword>
<sequence>MNHFHIEVLSRTDAQRRSSDDAFVNFLNYPTINKCMMSITTTDILLHGTHHLLDQHDSNRRCQDLDAAVQRLMNTRTVSAFPFELSSEALDGLFEALATVRDAVEISLDNPHISTSALFSSARDTVSPLLCNRRFLRAIFHISLGILDYHIALEDASCFWGMRCMLGVSLLMALTQELRVTGTAHIIAPVDWDHLVSSVKAALVSIASGAVADPGQAFYVFMAWNLQDLHLQNVYWHGPCYAQQLPAKEWSHIVRRVKKWAWKPDAKVPLAVVMVLLQELECDDGIAVRETLEVQHKLIKVLCRCLHHLIDLEEERVARQESNSVHLMGVCAIGSALSLLASMTSKRTRNAGEVLRIIKHGALQAFFRITMTPSLISKVDDTVQGLLSHFYYQFAVSKLVSRRGGLVIEELLLADDGEMKGFWAKEWAALSVFVDKERQLALTCAIVCLPIFILFLNFLTIVQVQQTSSRRVYAEDEDVHNVPHGGLHGAHMRTRDEAYPRGLLRPRISLYG</sequence>
<proteinExistence type="predicted"/>
<dbReference type="Proteomes" id="UP000054007">
    <property type="component" value="Unassembled WGS sequence"/>
</dbReference>
<name>A0A0D7AUA5_9AGAR</name>
<protein>
    <submittedName>
        <fullName evidence="2">Uncharacterized protein</fullName>
    </submittedName>
</protein>
<dbReference type="EMBL" id="KN880945">
    <property type="protein sequence ID" value="KIY61434.1"/>
    <property type="molecule type" value="Genomic_DNA"/>
</dbReference>
<keyword evidence="1" id="KW-1133">Transmembrane helix</keyword>
<evidence type="ECO:0000313" key="3">
    <source>
        <dbReference type="Proteomes" id="UP000054007"/>
    </source>
</evidence>
<evidence type="ECO:0000256" key="1">
    <source>
        <dbReference type="SAM" id="Phobius"/>
    </source>
</evidence>